<proteinExistence type="predicted"/>
<dbReference type="Pfam" id="PF00071">
    <property type="entry name" value="Ras"/>
    <property type="match status" value="1"/>
</dbReference>
<dbReference type="FunFam" id="3.40.50.300:FF:001447">
    <property type="entry name" value="Ras-related protein Rab-1B"/>
    <property type="match status" value="1"/>
</dbReference>
<sequence>GDPAVGKTTLVKKYTTGSFQKDYIATLGAQFSNYEEKIEGKQVKLTIWDIAGQEIFEMMRRKFYNGSNGAIIVFSHAPEELKSFNHIEKWLDELKKHCGDIPIALFGNKVDLINENDLISNKDMVNSDLNVQKFVNKPDIIEYFKTSALTGQGVNEAFQKLVRVLYFKASEE</sequence>
<dbReference type="NCBIfam" id="TIGR00231">
    <property type="entry name" value="small_GTP"/>
    <property type="match status" value="1"/>
</dbReference>
<dbReference type="PRINTS" id="PR00449">
    <property type="entry name" value="RASTRNSFRMNG"/>
</dbReference>
<reference evidence="2" key="1">
    <citation type="journal article" date="2014" name="Front. Microbiol.">
        <title>High frequency of phylogenetically diverse reductive dehalogenase-homologous genes in deep subseafloor sedimentary metagenomes.</title>
        <authorList>
            <person name="Kawai M."/>
            <person name="Futagami T."/>
            <person name="Toyoda A."/>
            <person name="Takaki Y."/>
            <person name="Nishi S."/>
            <person name="Hori S."/>
            <person name="Arai W."/>
            <person name="Tsubouchi T."/>
            <person name="Morono Y."/>
            <person name="Uchiyama I."/>
            <person name="Ito T."/>
            <person name="Fujiyama A."/>
            <person name="Inagaki F."/>
            <person name="Takami H."/>
        </authorList>
    </citation>
    <scope>NUCLEOTIDE SEQUENCE</scope>
    <source>
        <strain evidence="2">Expedition CK06-06</strain>
    </source>
</reference>
<dbReference type="SMART" id="SM00176">
    <property type="entry name" value="RAN"/>
    <property type="match status" value="1"/>
</dbReference>
<dbReference type="PROSITE" id="PS51417">
    <property type="entry name" value="ARF"/>
    <property type="match status" value="1"/>
</dbReference>
<feature type="non-terminal residue" evidence="2">
    <location>
        <position position="1"/>
    </location>
</feature>
<dbReference type="PROSITE" id="PS51419">
    <property type="entry name" value="RAB"/>
    <property type="match status" value="1"/>
</dbReference>
<dbReference type="PROSITE" id="PS51421">
    <property type="entry name" value="RAS"/>
    <property type="match status" value="1"/>
</dbReference>
<dbReference type="SMART" id="SM00173">
    <property type="entry name" value="RAS"/>
    <property type="match status" value="1"/>
</dbReference>
<comment type="caution">
    <text evidence="2">The sequence shown here is derived from an EMBL/GenBank/DDBJ whole genome shotgun (WGS) entry which is preliminary data.</text>
</comment>
<dbReference type="InterPro" id="IPR005225">
    <property type="entry name" value="Small_GTP-bd"/>
</dbReference>
<gene>
    <name evidence="2" type="ORF">S12H4_27458</name>
</gene>
<dbReference type="SMART" id="SM00174">
    <property type="entry name" value="RHO"/>
    <property type="match status" value="1"/>
</dbReference>
<dbReference type="AlphaFoldDB" id="X1U1W4"/>
<accession>X1U1W4</accession>
<dbReference type="PROSITE" id="PS51420">
    <property type="entry name" value="RHO"/>
    <property type="match status" value="1"/>
</dbReference>
<dbReference type="SMART" id="SM00175">
    <property type="entry name" value="RAB"/>
    <property type="match status" value="1"/>
</dbReference>
<keyword evidence="1" id="KW-0547">Nucleotide-binding</keyword>
<dbReference type="PANTHER" id="PTHR47978">
    <property type="match status" value="1"/>
</dbReference>
<protein>
    <recommendedName>
        <fullName evidence="3">GTP-binding protein</fullName>
    </recommendedName>
</protein>
<name>X1U1W4_9ZZZZ</name>
<organism evidence="2">
    <name type="scientific">marine sediment metagenome</name>
    <dbReference type="NCBI Taxonomy" id="412755"/>
    <lineage>
        <taxon>unclassified sequences</taxon>
        <taxon>metagenomes</taxon>
        <taxon>ecological metagenomes</taxon>
    </lineage>
</organism>
<dbReference type="InterPro" id="IPR001806">
    <property type="entry name" value="Small_GTPase"/>
</dbReference>
<dbReference type="CDD" id="cd00154">
    <property type="entry name" value="Rab"/>
    <property type="match status" value="1"/>
</dbReference>
<evidence type="ECO:0000313" key="2">
    <source>
        <dbReference type="EMBL" id="GAI97611.1"/>
    </source>
</evidence>
<dbReference type="GO" id="GO:0003924">
    <property type="term" value="F:GTPase activity"/>
    <property type="evidence" value="ECO:0007669"/>
    <property type="project" value="InterPro"/>
</dbReference>
<dbReference type="GO" id="GO:0005525">
    <property type="term" value="F:GTP binding"/>
    <property type="evidence" value="ECO:0007669"/>
    <property type="project" value="InterPro"/>
</dbReference>
<dbReference type="InterPro" id="IPR027417">
    <property type="entry name" value="P-loop_NTPase"/>
</dbReference>
<dbReference type="Gene3D" id="3.40.50.300">
    <property type="entry name" value="P-loop containing nucleotide triphosphate hydrolases"/>
    <property type="match status" value="1"/>
</dbReference>
<evidence type="ECO:0000256" key="1">
    <source>
        <dbReference type="ARBA" id="ARBA00022741"/>
    </source>
</evidence>
<evidence type="ECO:0008006" key="3">
    <source>
        <dbReference type="Google" id="ProtNLM"/>
    </source>
</evidence>
<dbReference type="SUPFAM" id="SSF52540">
    <property type="entry name" value="P-loop containing nucleoside triphosphate hydrolases"/>
    <property type="match status" value="1"/>
</dbReference>
<dbReference type="EMBL" id="BARW01015679">
    <property type="protein sequence ID" value="GAI97611.1"/>
    <property type="molecule type" value="Genomic_DNA"/>
</dbReference>